<reference evidence="2 3" key="1">
    <citation type="submission" date="2017-01" db="EMBL/GenBank/DDBJ databases">
        <authorList>
            <person name="Mah S.A."/>
            <person name="Swanson W.J."/>
            <person name="Moy G.W."/>
            <person name="Vacquier V.D."/>
        </authorList>
    </citation>
    <scope>NUCLEOTIDE SEQUENCE [LARGE SCALE GENOMIC DNA]</scope>
    <source>
        <strain evidence="2 3">ASpG1</strain>
    </source>
</reference>
<gene>
    <name evidence="2" type="ORF">SAMN05920897_10952</name>
</gene>
<proteinExistence type="predicted"/>
<dbReference type="PANTHER" id="PTHR48207">
    <property type="entry name" value="SUCCINATE--HYDROXYMETHYLGLUTARATE COA-TRANSFERASE"/>
    <property type="match status" value="1"/>
</dbReference>
<dbReference type="InterPro" id="IPR003673">
    <property type="entry name" value="CoA-Trfase_fam_III"/>
</dbReference>
<dbReference type="Pfam" id="PF02515">
    <property type="entry name" value="CoA_transf_3"/>
    <property type="match status" value="1"/>
</dbReference>
<dbReference type="PANTHER" id="PTHR48207:SF3">
    <property type="entry name" value="SUCCINATE--HYDROXYMETHYLGLUTARATE COA-TRANSFERASE"/>
    <property type="match status" value="1"/>
</dbReference>
<keyword evidence="3" id="KW-1185">Reference proteome</keyword>
<sequence>MKRVLEGLRVVSFGLVISAPSAARMLCDLGAEVIKIEPHQGDTMRMIRPVKKDNRGKLQSGIFTALNCGEKSMALDLRTEEGQEIARKLILEWADVVIANFKPGTLAKFGIDYETIRNLKPGIIYGEISGYGQKGPWAQRGAYDICVQSECGIAAQNGPWGEKPHRVGFSVLDYLSGRDLVIGILGALHYRERTGQGQHVDISLYNSGVTVLEDAIPGYDMEGVIAGTVGSRHPSASPHNLYKTRDGYINIIAINNFLWKKLVTIMGRPDLEKAEGLSTGLERLENMDRIDEIIEEWTSRHTTDEIAEMMDAAGLPRGKLCTVKDVIESEQTRFWNMAPRIEQPFLGEVRINNCPIKYSEAETDIKGPAPILGEHNRDVVCDVLGYDPETFDQMKSRGVFADDL</sequence>
<dbReference type="GO" id="GO:0008410">
    <property type="term" value="F:CoA-transferase activity"/>
    <property type="evidence" value="ECO:0007669"/>
    <property type="project" value="TreeGrafter"/>
</dbReference>
<evidence type="ECO:0000313" key="3">
    <source>
        <dbReference type="Proteomes" id="UP000186400"/>
    </source>
</evidence>
<keyword evidence="1 2" id="KW-0808">Transferase</keyword>
<organism evidence="2 3">
    <name type="scientific">Alkalispirochaeta americana</name>
    <dbReference type="NCBI Taxonomy" id="159291"/>
    <lineage>
        <taxon>Bacteria</taxon>
        <taxon>Pseudomonadati</taxon>
        <taxon>Spirochaetota</taxon>
        <taxon>Spirochaetia</taxon>
        <taxon>Spirochaetales</taxon>
        <taxon>Spirochaetaceae</taxon>
        <taxon>Alkalispirochaeta</taxon>
    </lineage>
</organism>
<dbReference type="AlphaFoldDB" id="A0A1N6SYU1"/>
<dbReference type="Gene3D" id="3.40.50.10540">
    <property type="entry name" value="Crotonobetainyl-coa:carnitine coa-transferase, domain 1"/>
    <property type="match status" value="1"/>
</dbReference>
<dbReference type="InterPro" id="IPR050483">
    <property type="entry name" value="CoA-transferase_III_domain"/>
</dbReference>
<dbReference type="RefSeq" id="WP_076488768.1">
    <property type="nucleotide sequence ID" value="NZ_FTMS01000009.1"/>
</dbReference>
<protein>
    <submittedName>
        <fullName evidence="2">CoA:oxalate CoA-transferase</fullName>
    </submittedName>
</protein>
<evidence type="ECO:0000313" key="2">
    <source>
        <dbReference type="EMBL" id="SIQ46263.1"/>
    </source>
</evidence>
<name>A0A1N6SYU1_9SPIO</name>
<dbReference type="InterPro" id="IPR023606">
    <property type="entry name" value="CoA-Trfase_III_dom_1_sf"/>
</dbReference>
<dbReference type="SUPFAM" id="SSF89796">
    <property type="entry name" value="CoA-transferase family III (CaiB/BaiF)"/>
    <property type="match status" value="1"/>
</dbReference>
<dbReference type="Proteomes" id="UP000186400">
    <property type="component" value="Unassembled WGS sequence"/>
</dbReference>
<dbReference type="EMBL" id="FTMS01000009">
    <property type="protein sequence ID" value="SIQ46263.1"/>
    <property type="molecule type" value="Genomic_DNA"/>
</dbReference>
<dbReference type="OrthoDB" id="9797653at2"/>
<evidence type="ECO:0000256" key="1">
    <source>
        <dbReference type="ARBA" id="ARBA00022679"/>
    </source>
</evidence>
<dbReference type="InterPro" id="IPR044855">
    <property type="entry name" value="CoA-Trfase_III_dom3_sf"/>
</dbReference>
<accession>A0A1N6SYU1</accession>
<dbReference type="STRING" id="159291.SAMN05920897_10952"/>
<dbReference type="Gene3D" id="3.30.1540.10">
    <property type="entry name" value="formyl-coa transferase, domain 3"/>
    <property type="match status" value="1"/>
</dbReference>